<dbReference type="EMBL" id="JANCLU010000012">
    <property type="protein sequence ID" value="MCP8939447.1"/>
    <property type="molecule type" value="Genomic_DNA"/>
</dbReference>
<evidence type="ECO:0000313" key="1">
    <source>
        <dbReference type="EMBL" id="MCP8939447.1"/>
    </source>
</evidence>
<sequence>MTLPAAVHIDAPAARFPESSPVAWAAEHLRRALAARDIASAPNAATVVTLALGSDAPARAAASAAGVALPDAAEAMALLPAGQGVLAWGADERGLVYALTELADRVSHGADPLFGPDLPLVEQPSARVRSIARLFCSEAEDKGWFHDRQFWHEYLSMLATNRFNRFNLTLGMGYNYPYHNNYITDVYFYFPYPFLLEMPGSGVDVKELSPEERDANLETLKFIARETARRGIDFHLALWTQRYDFDDVPKAWHTVRGITDDNLAPYCRDALTRLLLEVPQIKGLTFRVHVEGGIAEGDYAFWEQAFAGVAAAGRPVEIDMHGKGLDLETIAIARASGMPFAASPKYMAEHMGLPYHQSAIREKEYPPPVARSQREQLSEGSRKFLRYSYGDLLPKEKDWKVVFRIWQGTQRVLMWGDPAMAAGYGRYSIFCGAEGVELLEPNSWKGRMGTGIPGQRFHYQQMGLAPKWDWQKHAYQFRVWGRLLYCPDAPRDSWMRHLRAACGDAAEACERALSLASRVLPLVSLAHGPSASNNHYWPEVYSNLPVSPVGTRRPYGADMEGPVRFGNAPTFDPQLFATPREYAEALHAGRPEGRYTPLDVADWLQALADGCDEALIAIRRSDAFATPDVQRVAIDVGILSGMARFFAGKFRASVWVELFLISKASALLDRAEAQLKRAHLAWASAADIARDVYHDDLTFGNQTWLRGSWQKRLQEIEIELVDIQALRNDAPHETVQPDAGTRAAIAAIEARRPTAGGTLRIEAADSFEAGTAFSVRAVGGGTGATLHYRHVNQAERWKSLPMRRDGDAWAAEIDADYTRSPWHLQFYVAATGPEGTSISPGLAADLSNQPYRVALQA</sequence>
<gene>
    <name evidence="1" type="ORF">NK718_13055</name>
</gene>
<organism evidence="1 2">
    <name type="scientific">Alsobacter ponti</name>
    <dbReference type="NCBI Taxonomy" id="2962936"/>
    <lineage>
        <taxon>Bacteria</taxon>
        <taxon>Pseudomonadati</taxon>
        <taxon>Pseudomonadota</taxon>
        <taxon>Alphaproteobacteria</taxon>
        <taxon>Hyphomicrobiales</taxon>
        <taxon>Alsobacteraceae</taxon>
        <taxon>Alsobacter</taxon>
    </lineage>
</organism>
<reference evidence="1 2" key="1">
    <citation type="submission" date="2022-07" db="EMBL/GenBank/DDBJ databases">
        <authorList>
            <person name="Li W.-J."/>
            <person name="Deng Q.-Q."/>
        </authorList>
    </citation>
    <scope>NUCLEOTIDE SEQUENCE [LARGE SCALE GENOMIC DNA]</scope>
    <source>
        <strain evidence="1 2">SYSU M60028</strain>
    </source>
</reference>
<dbReference type="RefSeq" id="WP_254742958.1">
    <property type="nucleotide sequence ID" value="NZ_JANCLU010000012.1"/>
</dbReference>
<protein>
    <submittedName>
        <fullName evidence="1">Uncharacterized protein</fullName>
    </submittedName>
</protein>
<evidence type="ECO:0000313" key="2">
    <source>
        <dbReference type="Proteomes" id="UP001205890"/>
    </source>
</evidence>
<name>A0ABT1LD63_9HYPH</name>
<comment type="caution">
    <text evidence="1">The sequence shown here is derived from an EMBL/GenBank/DDBJ whole genome shotgun (WGS) entry which is preliminary data.</text>
</comment>
<keyword evidence="2" id="KW-1185">Reference proteome</keyword>
<accession>A0ABT1LD63</accession>
<proteinExistence type="predicted"/>
<dbReference type="Proteomes" id="UP001205890">
    <property type="component" value="Unassembled WGS sequence"/>
</dbReference>